<sequence>MGPVATRIVIYLRSYVNCSKTGLNLSTSIIRERIPNLTGEQSDGITVFRIPTMTSLMLHRCRSGTINLQRCIYTTHANRALQGRDLSGESVRINDSAYSVYIVTTIMFNYADL</sequence>
<gene>
    <name evidence="1" type="ORF">ANN_24997</name>
</gene>
<keyword evidence="2" id="KW-1185">Reference proteome</keyword>
<evidence type="ECO:0000313" key="2">
    <source>
        <dbReference type="Proteomes" id="UP001148838"/>
    </source>
</evidence>
<organism evidence="1 2">
    <name type="scientific">Periplaneta americana</name>
    <name type="common">American cockroach</name>
    <name type="synonym">Blatta americana</name>
    <dbReference type="NCBI Taxonomy" id="6978"/>
    <lineage>
        <taxon>Eukaryota</taxon>
        <taxon>Metazoa</taxon>
        <taxon>Ecdysozoa</taxon>
        <taxon>Arthropoda</taxon>
        <taxon>Hexapoda</taxon>
        <taxon>Insecta</taxon>
        <taxon>Pterygota</taxon>
        <taxon>Neoptera</taxon>
        <taxon>Polyneoptera</taxon>
        <taxon>Dictyoptera</taxon>
        <taxon>Blattodea</taxon>
        <taxon>Blattoidea</taxon>
        <taxon>Blattidae</taxon>
        <taxon>Blattinae</taxon>
        <taxon>Periplaneta</taxon>
    </lineage>
</organism>
<protein>
    <submittedName>
        <fullName evidence="1">Uncharacterized protein</fullName>
    </submittedName>
</protein>
<reference evidence="1 2" key="1">
    <citation type="journal article" date="2022" name="Allergy">
        <title>Genome assembly and annotation of Periplaneta americana reveal a comprehensive cockroach allergen profile.</title>
        <authorList>
            <person name="Wang L."/>
            <person name="Xiong Q."/>
            <person name="Saelim N."/>
            <person name="Wang L."/>
            <person name="Nong W."/>
            <person name="Wan A.T."/>
            <person name="Shi M."/>
            <person name="Liu X."/>
            <person name="Cao Q."/>
            <person name="Hui J.H.L."/>
            <person name="Sookrung N."/>
            <person name="Leung T.F."/>
            <person name="Tungtrongchitr A."/>
            <person name="Tsui S.K.W."/>
        </authorList>
    </citation>
    <scope>NUCLEOTIDE SEQUENCE [LARGE SCALE GENOMIC DNA]</scope>
    <source>
        <strain evidence="1">PWHHKU_190912</strain>
    </source>
</reference>
<dbReference type="Proteomes" id="UP001148838">
    <property type="component" value="Unassembled WGS sequence"/>
</dbReference>
<proteinExistence type="predicted"/>
<name>A0ABQ8S046_PERAM</name>
<dbReference type="EMBL" id="JAJSOF020000038">
    <property type="protein sequence ID" value="KAJ4427376.1"/>
    <property type="molecule type" value="Genomic_DNA"/>
</dbReference>
<accession>A0ABQ8S046</accession>
<evidence type="ECO:0000313" key="1">
    <source>
        <dbReference type="EMBL" id="KAJ4427376.1"/>
    </source>
</evidence>
<comment type="caution">
    <text evidence="1">The sequence shown here is derived from an EMBL/GenBank/DDBJ whole genome shotgun (WGS) entry which is preliminary data.</text>
</comment>